<keyword evidence="3" id="KW-0472">Membrane</keyword>
<dbReference type="EMBL" id="JAQQLF010000004">
    <property type="protein sequence ID" value="MDC7716280.1"/>
    <property type="molecule type" value="Genomic_DNA"/>
</dbReference>
<evidence type="ECO:0000256" key="3">
    <source>
        <dbReference type="SAM" id="Phobius"/>
    </source>
</evidence>
<sequence>MPEFPAKKPYLRQHRRRFMLCLAALLLLEIAFHLLWLPALPEIWLFSVGGIAELTVLLIIMVMLWGVQRNELSATSYNWLTSGLSLWLVSAVADVMDEVVRQPRWLSAFGEDLMRVFGMALVACGVFSLMRHARRVHQQLNSLANTDELTGLCNRRHFNLLGADMQPAGIGLLLLDLDHFKSVNDTYGHSVGDAALRELGRILALQCPPEGVAARLGGEEFAVLLPDMPDGRLQDLAEQIRLAVAAMRVNGSLQLTTSVGVGRLRLGETLEQLQQRTDRALYRAKEMGRNRSEWAD</sequence>
<feature type="domain" description="GGDEF" evidence="4">
    <location>
        <begin position="168"/>
        <end position="296"/>
    </location>
</feature>
<gene>
    <name evidence="5" type="ORF">PQU95_03470</name>
</gene>
<dbReference type="InterPro" id="IPR000160">
    <property type="entry name" value="GGDEF_dom"/>
</dbReference>
<dbReference type="PANTHER" id="PTHR45138:SF9">
    <property type="entry name" value="DIGUANYLATE CYCLASE DGCM-RELATED"/>
    <property type="match status" value="1"/>
</dbReference>
<keyword evidence="3" id="KW-0812">Transmembrane</keyword>
<dbReference type="PROSITE" id="PS50887">
    <property type="entry name" value="GGDEF"/>
    <property type="match status" value="1"/>
</dbReference>
<accession>A0ABT5IUM8</accession>
<feature type="transmembrane region" description="Helical" evidence="3">
    <location>
        <begin position="18"/>
        <end position="37"/>
    </location>
</feature>
<evidence type="ECO:0000256" key="2">
    <source>
        <dbReference type="ARBA" id="ARBA00034247"/>
    </source>
</evidence>
<evidence type="ECO:0000256" key="1">
    <source>
        <dbReference type="ARBA" id="ARBA00012528"/>
    </source>
</evidence>
<dbReference type="SMART" id="SM00267">
    <property type="entry name" value="GGDEF"/>
    <property type="match status" value="1"/>
</dbReference>
<dbReference type="PANTHER" id="PTHR45138">
    <property type="entry name" value="REGULATORY COMPONENTS OF SENSORY TRANSDUCTION SYSTEM"/>
    <property type="match status" value="1"/>
</dbReference>
<evidence type="ECO:0000313" key="5">
    <source>
        <dbReference type="EMBL" id="MDC7716280.1"/>
    </source>
</evidence>
<dbReference type="InterPro" id="IPR043128">
    <property type="entry name" value="Rev_trsase/Diguanyl_cyclase"/>
</dbReference>
<dbReference type="Pfam" id="PF00990">
    <property type="entry name" value="GGDEF"/>
    <property type="match status" value="1"/>
</dbReference>
<name>A0ABT5IUM8_9NEIS</name>
<dbReference type="InterPro" id="IPR029787">
    <property type="entry name" value="Nucleotide_cyclase"/>
</dbReference>
<comment type="caution">
    <text evidence="5">The sequence shown here is derived from an EMBL/GenBank/DDBJ whole genome shotgun (WGS) entry which is preliminary data.</text>
</comment>
<protein>
    <recommendedName>
        <fullName evidence="1">diguanylate cyclase</fullName>
        <ecNumber evidence="1">2.7.7.65</ecNumber>
    </recommendedName>
</protein>
<feature type="transmembrane region" description="Helical" evidence="3">
    <location>
        <begin position="77"/>
        <end position="93"/>
    </location>
</feature>
<dbReference type="InterPro" id="IPR050469">
    <property type="entry name" value="Diguanylate_Cyclase"/>
</dbReference>
<dbReference type="SUPFAM" id="SSF55073">
    <property type="entry name" value="Nucleotide cyclase"/>
    <property type="match status" value="1"/>
</dbReference>
<dbReference type="Gene3D" id="3.30.70.270">
    <property type="match status" value="1"/>
</dbReference>
<dbReference type="NCBIfam" id="TIGR00254">
    <property type="entry name" value="GGDEF"/>
    <property type="match status" value="1"/>
</dbReference>
<dbReference type="CDD" id="cd01949">
    <property type="entry name" value="GGDEF"/>
    <property type="match status" value="1"/>
</dbReference>
<reference evidence="5 6" key="1">
    <citation type="submission" date="2023-01" db="EMBL/GenBank/DDBJ databases">
        <title>Novel species of the genus Vogesella isolated from rivers.</title>
        <authorList>
            <person name="Lu H."/>
        </authorList>
    </citation>
    <scope>NUCLEOTIDE SEQUENCE [LARGE SCALE GENOMIC DNA]</scope>
    <source>
        <strain evidence="5 6">DC21W</strain>
    </source>
</reference>
<keyword evidence="6" id="KW-1185">Reference proteome</keyword>
<dbReference type="Proteomes" id="UP001219956">
    <property type="component" value="Unassembled WGS sequence"/>
</dbReference>
<comment type="catalytic activity">
    <reaction evidence="2">
        <text>2 GTP = 3',3'-c-di-GMP + 2 diphosphate</text>
        <dbReference type="Rhea" id="RHEA:24898"/>
        <dbReference type="ChEBI" id="CHEBI:33019"/>
        <dbReference type="ChEBI" id="CHEBI:37565"/>
        <dbReference type="ChEBI" id="CHEBI:58805"/>
        <dbReference type="EC" id="2.7.7.65"/>
    </reaction>
</comment>
<dbReference type="RefSeq" id="WP_272750706.1">
    <property type="nucleotide sequence ID" value="NZ_JAQQLF010000004.1"/>
</dbReference>
<keyword evidence="3" id="KW-1133">Transmembrane helix</keyword>
<organism evidence="5 6">
    <name type="scientific">Vogesella aquatica</name>
    <dbReference type="NCBI Taxonomy" id="2984206"/>
    <lineage>
        <taxon>Bacteria</taxon>
        <taxon>Pseudomonadati</taxon>
        <taxon>Pseudomonadota</taxon>
        <taxon>Betaproteobacteria</taxon>
        <taxon>Neisseriales</taxon>
        <taxon>Chromobacteriaceae</taxon>
        <taxon>Vogesella</taxon>
    </lineage>
</organism>
<feature type="transmembrane region" description="Helical" evidence="3">
    <location>
        <begin position="43"/>
        <end position="65"/>
    </location>
</feature>
<feature type="transmembrane region" description="Helical" evidence="3">
    <location>
        <begin position="113"/>
        <end position="130"/>
    </location>
</feature>
<proteinExistence type="predicted"/>
<dbReference type="EC" id="2.7.7.65" evidence="1"/>
<evidence type="ECO:0000259" key="4">
    <source>
        <dbReference type="PROSITE" id="PS50887"/>
    </source>
</evidence>
<evidence type="ECO:0000313" key="6">
    <source>
        <dbReference type="Proteomes" id="UP001219956"/>
    </source>
</evidence>